<keyword evidence="2" id="KW-0547">Nucleotide-binding</keyword>
<keyword evidence="1 8" id="KW-0436">Ligase</keyword>
<evidence type="ECO:0000313" key="9">
    <source>
        <dbReference type="Proteomes" id="UP001320898"/>
    </source>
</evidence>
<dbReference type="PANTHER" id="PTHR12835">
    <property type="entry name" value="BIOTIN PROTEIN LIGASE"/>
    <property type="match status" value="1"/>
</dbReference>
<dbReference type="SUPFAM" id="SSF55681">
    <property type="entry name" value="Class II aaRS and biotin synthetases"/>
    <property type="match status" value="1"/>
</dbReference>
<dbReference type="InterPro" id="IPR004143">
    <property type="entry name" value="BPL_LPL_catalytic"/>
</dbReference>
<dbReference type="InterPro" id="IPR045864">
    <property type="entry name" value="aa-tRNA-synth_II/BPL/LPL"/>
</dbReference>
<reference evidence="8 9" key="1">
    <citation type="submission" date="2022-04" db="EMBL/GenBank/DDBJ databases">
        <authorList>
            <person name="Ye Y.-Q."/>
            <person name="Du Z.-J."/>
        </authorList>
    </citation>
    <scope>NUCLEOTIDE SEQUENCE [LARGE SCALE GENOMIC DNA]</scope>
    <source>
        <strain evidence="8 9">A6E488</strain>
    </source>
</reference>
<protein>
    <recommendedName>
        <fullName evidence="5">biotin--[biotin carboxyl-carrier protein] ligase</fullName>
        <ecNumber evidence="5">6.3.4.15</ecNumber>
    </recommendedName>
</protein>
<sequence>MGFALGPAAARAGYRLEAFDAVGSTNDEALKCVRTGEGGPMWFVTASQTSGHGRRGRAWQGPPGNLAASLLLTTSVPVNVAATLGFVAGLSVSDALMRLAIGDASITLKWPNDVLAGGAKLSGILLEGESRNDDASAVVVGIGVNVVSAPDGVPYPATCLADLGATVTAEDLFAVLSDCWVERCAQWDDGRGMDAIRSTWLERASGVGGPVAVTSGPREVRGTFETLDADGRLVVRTAAGERVLVSAGDVHFGDAASMPRTD</sequence>
<dbReference type="Gene3D" id="2.30.30.100">
    <property type="match status" value="1"/>
</dbReference>
<dbReference type="PROSITE" id="PS51733">
    <property type="entry name" value="BPL_LPL_CATALYTIC"/>
    <property type="match status" value="1"/>
</dbReference>
<dbReference type="Pfam" id="PF02237">
    <property type="entry name" value="BPL_C"/>
    <property type="match status" value="1"/>
</dbReference>
<dbReference type="NCBIfam" id="TIGR00121">
    <property type="entry name" value="birA_ligase"/>
    <property type="match status" value="1"/>
</dbReference>
<dbReference type="EMBL" id="JALIDZ010000012">
    <property type="protein sequence ID" value="MCT8974386.1"/>
    <property type="molecule type" value="Genomic_DNA"/>
</dbReference>
<evidence type="ECO:0000256" key="6">
    <source>
        <dbReference type="ARBA" id="ARBA00047846"/>
    </source>
</evidence>
<dbReference type="PANTHER" id="PTHR12835:SF5">
    <property type="entry name" value="BIOTIN--PROTEIN LIGASE"/>
    <property type="match status" value="1"/>
</dbReference>
<proteinExistence type="predicted"/>
<name>A0AAW5R6S8_9HYPH</name>
<keyword evidence="3" id="KW-0067">ATP-binding</keyword>
<comment type="caution">
    <text evidence="8">The sequence shown here is derived from an EMBL/GenBank/DDBJ whole genome shotgun (WGS) entry which is preliminary data.</text>
</comment>
<dbReference type="Gene3D" id="3.30.930.10">
    <property type="entry name" value="Bira Bifunctional Protein, Domain 2"/>
    <property type="match status" value="1"/>
</dbReference>
<feature type="domain" description="BPL/LPL catalytic" evidence="7">
    <location>
        <begin position="17"/>
        <end position="188"/>
    </location>
</feature>
<dbReference type="RefSeq" id="WP_261617973.1">
    <property type="nucleotide sequence ID" value="NZ_JALIDZ010000012.1"/>
</dbReference>
<dbReference type="GO" id="GO:0005737">
    <property type="term" value="C:cytoplasm"/>
    <property type="evidence" value="ECO:0007669"/>
    <property type="project" value="TreeGrafter"/>
</dbReference>
<keyword evidence="4" id="KW-0092">Biotin</keyword>
<evidence type="ECO:0000256" key="4">
    <source>
        <dbReference type="ARBA" id="ARBA00023267"/>
    </source>
</evidence>
<comment type="catalytic activity">
    <reaction evidence="6">
        <text>biotin + L-lysyl-[protein] + ATP = N(6)-biotinyl-L-lysyl-[protein] + AMP + diphosphate + H(+)</text>
        <dbReference type="Rhea" id="RHEA:11756"/>
        <dbReference type="Rhea" id="RHEA-COMP:9752"/>
        <dbReference type="Rhea" id="RHEA-COMP:10505"/>
        <dbReference type="ChEBI" id="CHEBI:15378"/>
        <dbReference type="ChEBI" id="CHEBI:29969"/>
        <dbReference type="ChEBI" id="CHEBI:30616"/>
        <dbReference type="ChEBI" id="CHEBI:33019"/>
        <dbReference type="ChEBI" id="CHEBI:57586"/>
        <dbReference type="ChEBI" id="CHEBI:83144"/>
        <dbReference type="ChEBI" id="CHEBI:456215"/>
        <dbReference type="EC" id="6.3.4.15"/>
    </reaction>
</comment>
<organism evidence="8 9">
    <name type="scientific">Microbaculum marinisediminis</name>
    <dbReference type="NCBI Taxonomy" id="2931392"/>
    <lineage>
        <taxon>Bacteria</taxon>
        <taxon>Pseudomonadati</taxon>
        <taxon>Pseudomonadota</taxon>
        <taxon>Alphaproteobacteria</taxon>
        <taxon>Hyphomicrobiales</taxon>
        <taxon>Tepidamorphaceae</taxon>
        <taxon>Microbaculum</taxon>
    </lineage>
</organism>
<keyword evidence="9" id="KW-1185">Reference proteome</keyword>
<evidence type="ECO:0000256" key="3">
    <source>
        <dbReference type="ARBA" id="ARBA00022840"/>
    </source>
</evidence>
<gene>
    <name evidence="8" type="ORF">MUB46_21165</name>
</gene>
<dbReference type="GO" id="GO:0005524">
    <property type="term" value="F:ATP binding"/>
    <property type="evidence" value="ECO:0007669"/>
    <property type="project" value="UniProtKB-KW"/>
</dbReference>
<dbReference type="Pfam" id="PF03099">
    <property type="entry name" value="BPL_LplA_LipB"/>
    <property type="match status" value="1"/>
</dbReference>
<dbReference type="AlphaFoldDB" id="A0AAW5R6S8"/>
<dbReference type="SUPFAM" id="SSF50037">
    <property type="entry name" value="C-terminal domain of transcriptional repressors"/>
    <property type="match status" value="1"/>
</dbReference>
<dbReference type="CDD" id="cd16442">
    <property type="entry name" value="BPL"/>
    <property type="match status" value="1"/>
</dbReference>
<accession>A0AAW5R6S8</accession>
<evidence type="ECO:0000256" key="2">
    <source>
        <dbReference type="ARBA" id="ARBA00022741"/>
    </source>
</evidence>
<dbReference type="GO" id="GO:0004077">
    <property type="term" value="F:biotin--[biotin carboxyl-carrier protein] ligase activity"/>
    <property type="evidence" value="ECO:0007669"/>
    <property type="project" value="UniProtKB-EC"/>
</dbReference>
<dbReference type="EC" id="6.3.4.15" evidence="5"/>
<evidence type="ECO:0000256" key="1">
    <source>
        <dbReference type="ARBA" id="ARBA00022598"/>
    </source>
</evidence>
<evidence type="ECO:0000256" key="5">
    <source>
        <dbReference type="ARBA" id="ARBA00024227"/>
    </source>
</evidence>
<dbReference type="Proteomes" id="UP001320898">
    <property type="component" value="Unassembled WGS sequence"/>
</dbReference>
<evidence type="ECO:0000313" key="8">
    <source>
        <dbReference type="EMBL" id="MCT8974386.1"/>
    </source>
</evidence>
<dbReference type="InterPro" id="IPR008988">
    <property type="entry name" value="Transcriptional_repressor_C"/>
</dbReference>
<evidence type="ECO:0000259" key="7">
    <source>
        <dbReference type="PROSITE" id="PS51733"/>
    </source>
</evidence>
<dbReference type="InterPro" id="IPR004408">
    <property type="entry name" value="Biotin_CoA_COase_ligase"/>
</dbReference>
<dbReference type="InterPro" id="IPR003142">
    <property type="entry name" value="BPL_C"/>
</dbReference>